<evidence type="ECO:0000256" key="2">
    <source>
        <dbReference type="ARBA" id="ARBA00005751"/>
    </source>
</evidence>
<dbReference type="Pfam" id="PF10559">
    <property type="entry name" value="Plug_translocon"/>
    <property type="match status" value="1"/>
</dbReference>
<gene>
    <name evidence="14" type="ORF">KLDO_g2428</name>
</gene>
<keyword evidence="5" id="KW-0256">Endoplasmic reticulum</keyword>
<dbReference type="Proteomes" id="UP000031516">
    <property type="component" value="Unassembled WGS sequence"/>
</dbReference>
<dbReference type="InterPro" id="IPR019561">
    <property type="entry name" value="Translocon_Sec61/SecY_plug_dom"/>
</dbReference>
<keyword evidence="15" id="KW-1185">Reference proteome</keyword>
<evidence type="ECO:0000256" key="7">
    <source>
        <dbReference type="ARBA" id="ARBA00022989"/>
    </source>
</evidence>
<protein>
    <submittedName>
        <fullName evidence="14">WGS project CCBQ000000000 data, contig 00106</fullName>
    </submittedName>
</protein>
<feature type="transmembrane region" description="Helical" evidence="12">
    <location>
        <begin position="115"/>
        <end position="138"/>
    </location>
</feature>
<dbReference type="Gene3D" id="1.10.3370.10">
    <property type="entry name" value="SecY subunit domain"/>
    <property type="match status" value="1"/>
</dbReference>
<comment type="similarity">
    <text evidence="2 11">Belongs to the SecY/SEC61-alpha family.</text>
</comment>
<evidence type="ECO:0000256" key="11">
    <source>
        <dbReference type="RuleBase" id="RU004349"/>
    </source>
</evidence>
<evidence type="ECO:0000256" key="8">
    <source>
        <dbReference type="ARBA" id="ARBA00023010"/>
    </source>
</evidence>
<evidence type="ECO:0000256" key="9">
    <source>
        <dbReference type="ARBA" id="ARBA00023136"/>
    </source>
</evidence>
<dbReference type="InterPro" id="IPR002208">
    <property type="entry name" value="SecY/SEC61-alpha"/>
</dbReference>
<dbReference type="Pfam" id="PF00344">
    <property type="entry name" value="SecY"/>
    <property type="match status" value="1"/>
</dbReference>
<dbReference type="NCBIfam" id="TIGR00967">
    <property type="entry name" value="3a0501s007"/>
    <property type="match status" value="1"/>
</dbReference>
<keyword evidence="9 12" id="KW-0472">Membrane</keyword>
<keyword evidence="8 10" id="KW-0811">Translocation</keyword>
<evidence type="ECO:0000256" key="6">
    <source>
        <dbReference type="ARBA" id="ARBA00022927"/>
    </source>
</evidence>
<keyword evidence="4 10" id="KW-0812">Transmembrane</keyword>
<evidence type="ECO:0000256" key="4">
    <source>
        <dbReference type="ARBA" id="ARBA00022692"/>
    </source>
</evidence>
<keyword evidence="7 12" id="KW-1133">Transmembrane helix</keyword>
<dbReference type="EMBL" id="CCBQ010000037">
    <property type="protein sequence ID" value="CDO94147.1"/>
    <property type="molecule type" value="Genomic_DNA"/>
</dbReference>
<keyword evidence="6 10" id="KW-0653">Protein transport</keyword>
<feature type="transmembrane region" description="Helical" evidence="12">
    <location>
        <begin position="74"/>
        <end position="94"/>
    </location>
</feature>
<feature type="transmembrane region" description="Helical" evidence="12">
    <location>
        <begin position="243"/>
        <end position="262"/>
    </location>
</feature>
<dbReference type="NCBIfam" id="NF006341">
    <property type="entry name" value="PRK08568.1-5"/>
    <property type="match status" value="1"/>
</dbReference>
<dbReference type="InterPro" id="IPR023201">
    <property type="entry name" value="SecY_dom_sf"/>
</dbReference>
<evidence type="ECO:0000256" key="1">
    <source>
        <dbReference type="ARBA" id="ARBA00004477"/>
    </source>
</evidence>
<evidence type="ECO:0000313" key="14">
    <source>
        <dbReference type="EMBL" id="CDO94147.1"/>
    </source>
</evidence>
<dbReference type="SUPFAM" id="SSF103491">
    <property type="entry name" value="Preprotein translocase SecY subunit"/>
    <property type="match status" value="1"/>
</dbReference>
<name>A0A0A8L7N4_9SACH</name>
<dbReference type="GO" id="GO:0005789">
    <property type="term" value="C:endoplasmic reticulum membrane"/>
    <property type="evidence" value="ECO:0007669"/>
    <property type="project" value="UniProtKB-SubCell"/>
</dbReference>
<dbReference type="PROSITE" id="PS00756">
    <property type="entry name" value="SECY_2"/>
    <property type="match status" value="1"/>
</dbReference>
<dbReference type="InterPro" id="IPR030659">
    <property type="entry name" value="SecY_CS"/>
</dbReference>
<evidence type="ECO:0000259" key="13">
    <source>
        <dbReference type="Pfam" id="PF10559"/>
    </source>
</evidence>
<organism evidence="14 15">
    <name type="scientific">Kluyveromyces dobzhanskii CBS 2104</name>
    <dbReference type="NCBI Taxonomy" id="1427455"/>
    <lineage>
        <taxon>Eukaryota</taxon>
        <taxon>Fungi</taxon>
        <taxon>Dikarya</taxon>
        <taxon>Ascomycota</taxon>
        <taxon>Saccharomycotina</taxon>
        <taxon>Saccharomycetes</taxon>
        <taxon>Saccharomycetales</taxon>
        <taxon>Saccharomycetaceae</taxon>
        <taxon>Kluyveromyces</taxon>
    </lineage>
</organism>
<sequence length="480" mass="52657">MSGRVLDLFKPFEAYLPEVIAPERPVPYKQKLIWTGVSLLVFLVLGQIPLYGIVSSETSDPLYWLRAMLASNRGTLMELGVSPIITSSMIFQFLQGTQLLQVNMENKQDRELYQIAQKVFAILLTFGQAIVVVLTGNYGKPSDLGFAISLLLIFQLIFASFTVLLLDELMSKGYGLGSGISLFTATNIAEQIAWKAFAPTTVNVGRGQEFEGAVVALFHLLAIRKDKKRALVEAFYRENLPNMFQVFSTIAVFLSVLYLQGFRYELPIKSTRTRGQYGSYPIKLFYTSNTPIMLQSALTSNIFLISQILYQKFSTNPLVKLLGVWGTRSGAPMGQQVALSGLSYYIQPPFSVTDALLDPIKTVAYVSFVLGACALFSKTWIEISGTSPRDVAKQFKDQGLTINGKRETNVYKELKKIIPTAAAFGGAVIGALSVGSDLLGTLGSGTSILMATTTIYGYYEVAAKEGGFAKNLVAGFSEMM</sequence>
<comment type="caution">
    <text evidence="14">The sequence shown here is derived from an EMBL/GenBank/DDBJ whole genome shotgun (WGS) entry which is preliminary data.</text>
</comment>
<dbReference type="AlphaFoldDB" id="A0A0A8L7N4"/>
<evidence type="ECO:0000256" key="12">
    <source>
        <dbReference type="SAM" id="Phobius"/>
    </source>
</evidence>
<feature type="domain" description="Translocon Sec61/SecY plug" evidence="13">
    <location>
        <begin position="40"/>
        <end position="74"/>
    </location>
</feature>
<dbReference type="PROSITE" id="PS00755">
    <property type="entry name" value="SECY_1"/>
    <property type="match status" value="1"/>
</dbReference>
<dbReference type="PIRSF" id="PIRSF004557">
    <property type="entry name" value="SecY"/>
    <property type="match status" value="1"/>
</dbReference>
<feature type="transmembrane region" description="Helical" evidence="12">
    <location>
        <begin position="32"/>
        <end position="54"/>
    </location>
</feature>
<accession>A0A0A8L7N4</accession>
<evidence type="ECO:0000256" key="3">
    <source>
        <dbReference type="ARBA" id="ARBA00022448"/>
    </source>
</evidence>
<evidence type="ECO:0000313" key="15">
    <source>
        <dbReference type="Proteomes" id="UP000031516"/>
    </source>
</evidence>
<dbReference type="PANTHER" id="PTHR10906">
    <property type="entry name" value="SECY/SEC61-ALPHA FAMILY MEMBER"/>
    <property type="match status" value="1"/>
</dbReference>
<dbReference type="OrthoDB" id="420669at2759"/>
<reference evidence="14 15" key="1">
    <citation type="submission" date="2014-03" db="EMBL/GenBank/DDBJ databases">
        <title>The genome of Kluyveromyces dobzhanskii.</title>
        <authorList>
            <person name="Nystedt B."/>
            <person name="Astrom S."/>
        </authorList>
    </citation>
    <scope>NUCLEOTIDE SEQUENCE [LARGE SCALE GENOMIC DNA]</scope>
    <source>
        <strain evidence="14 15">CBS 2104</strain>
    </source>
</reference>
<feature type="transmembrane region" description="Helical" evidence="12">
    <location>
        <begin position="144"/>
        <end position="166"/>
    </location>
</feature>
<dbReference type="FunFam" id="1.10.3370.10:FF:000002">
    <property type="entry name" value="Transport Sec61 subunit alpha isoform 2"/>
    <property type="match status" value="1"/>
</dbReference>
<comment type="subcellular location">
    <subcellularLocation>
        <location evidence="1">Endoplasmic reticulum membrane</location>
        <topology evidence="1">Multi-pass membrane protein</topology>
    </subcellularLocation>
    <subcellularLocation>
        <location evidence="10">Membrane</location>
        <topology evidence="10">Multi-pass membrane protein</topology>
    </subcellularLocation>
</comment>
<evidence type="ECO:0000256" key="10">
    <source>
        <dbReference type="RuleBase" id="RU003484"/>
    </source>
</evidence>
<evidence type="ECO:0000256" key="5">
    <source>
        <dbReference type="ARBA" id="ARBA00022824"/>
    </source>
</evidence>
<dbReference type="GO" id="GO:0015031">
    <property type="term" value="P:protein transport"/>
    <property type="evidence" value="ECO:0007669"/>
    <property type="project" value="UniProtKB-KW"/>
</dbReference>
<proteinExistence type="inferred from homology"/>
<keyword evidence="3 10" id="KW-0813">Transport</keyword>